<evidence type="ECO:0000256" key="1">
    <source>
        <dbReference type="ARBA" id="ARBA00006739"/>
    </source>
</evidence>
<reference evidence="5 6" key="1">
    <citation type="journal article" date="2015" name="G3 (Bethesda)">
        <title>Insights into Ongoing Evolution of the Hexachlorocyclohexane Catabolic Pathway from Comparative Genomics of Ten Sphingomonadaceae Strains.</title>
        <authorList>
            <person name="Pearce S.L."/>
            <person name="Oakeshott J.G."/>
            <person name="Pandey G."/>
        </authorList>
    </citation>
    <scope>NUCLEOTIDE SEQUENCE [LARGE SCALE GENOMIC DNA]</scope>
    <source>
        <strain evidence="5 6">LL02</strain>
    </source>
</reference>
<protein>
    <recommendedName>
        <fullName evidence="4">Glycosyltransferase 2-like domain-containing protein</fullName>
    </recommendedName>
</protein>
<feature type="domain" description="Glycosyltransferase 2-like" evidence="4">
    <location>
        <begin position="4"/>
        <end position="170"/>
    </location>
</feature>
<dbReference type="InterPro" id="IPR029044">
    <property type="entry name" value="Nucleotide-diphossugar_trans"/>
</dbReference>
<dbReference type="EMBL" id="JACU01000004">
    <property type="protein sequence ID" value="KMS56576.1"/>
    <property type="molecule type" value="Genomic_DNA"/>
</dbReference>
<evidence type="ECO:0000313" key="6">
    <source>
        <dbReference type="Proteomes" id="UP000052268"/>
    </source>
</evidence>
<accession>A0A0J7XY39</accession>
<keyword evidence="3" id="KW-0808">Transferase</keyword>
<keyword evidence="6" id="KW-1185">Reference proteome</keyword>
<dbReference type="PATRIC" id="fig|1114963.3.peg.2201"/>
<sequence>MRLSVLTIVKDRPGHLAQLIEGLGRSGIMPDELIVVDMGSEPPVAVGQLPFPGRVVRMGCAGLPLAAARNAAARAASGDTLLFLDVDCIPTRGLVGAYRAVLAAQDALVCAQVLYLGPEDARGNWDEAELIKSAVSHPARRFPSAGVRAEENPGLFWSLVFGISTKRFFEFGGFDEEFEGYGAEDTDFGFRCKAGGLPLLFMSGPGAFHQHHATFDPPIQHLADIVRNASTFHRKWGIWPMEGWLAAFAEMGLIAWSANAIFLLRSATSEEMTLARVY</sequence>
<dbReference type="AlphaFoldDB" id="A0A0J7XY39"/>
<dbReference type="GO" id="GO:0016757">
    <property type="term" value="F:glycosyltransferase activity"/>
    <property type="evidence" value="ECO:0007669"/>
    <property type="project" value="UniProtKB-KW"/>
</dbReference>
<keyword evidence="2" id="KW-0328">Glycosyltransferase</keyword>
<dbReference type="InterPro" id="IPR001173">
    <property type="entry name" value="Glyco_trans_2-like"/>
</dbReference>
<dbReference type="PANTHER" id="PTHR43179">
    <property type="entry name" value="RHAMNOSYLTRANSFERASE WBBL"/>
    <property type="match status" value="1"/>
</dbReference>
<dbReference type="PANTHER" id="PTHR43179:SF12">
    <property type="entry name" value="GALACTOFURANOSYLTRANSFERASE GLFT2"/>
    <property type="match status" value="1"/>
</dbReference>
<dbReference type="Gene3D" id="3.90.550.10">
    <property type="entry name" value="Spore Coat Polysaccharide Biosynthesis Protein SpsA, Chain A"/>
    <property type="match status" value="1"/>
</dbReference>
<gene>
    <name evidence="5" type="ORF">V474_16835</name>
</gene>
<evidence type="ECO:0000313" key="5">
    <source>
        <dbReference type="EMBL" id="KMS56576.1"/>
    </source>
</evidence>
<evidence type="ECO:0000256" key="3">
    <source>
        <dbReference type="ARBA" id="ARBA00022679"/>
    </source>
</evidence>
<evidence type="ECO:0000256" key="2">
    <source>
        <dbReference type="ARBA" id="ARBA00022676"/>
    </source>
</evidence>
<name>A0A0J7XY39_9SPHN</name>
<evidence type="ECO:0000259" key="4">
    <source>
        <dbReference type="Pfam" id="PF00535"/>
    </source>
</evidence>
<dbReference type="Proteomes" id="UP000052268">
    <property type="component" value="Unassembled WGS sequence"/>
</dbReference>
<dbReference type="SUPFAM" id="SSF53448">
    <property type="entry name" value="Nucleotide-diphospho-sugar transferases"/>
    <property type="match status" value="1"/>
</dbReference>
<dbReference type="RefSeq" id="WP_201786021.1">
    <property type="nucleotide sequence ID" value="NZ_KQ130453.1"/>
</dbReference>
<organism evidence="5 6">
    <name type="scientific">Novosphingobium barchaimii LL02</name>
    <dbReference type="NCBI Taxonomy" id="1114963"/>
    <lineage>
        <taxon>Bacteria</taxon>
        <taxon>Pseudomonadati</taxon>
        <taxon>Pseudomonadota</taxon>
        <taxon>Alphaproteobacteria</taxon>
        <taxon>Sphingomonadales</taxon>
        <taxon>Sphingomonadaceae</taxon>
        <taxon>Novosphingobium</taxon>
    </lineage>
</organism>
<comment type="caution">
    <text evidence="5">The sequence shown here is derived from an EMBL/GenBank/DDBJ whole genome shotgun (WGS) entry which is preliminary data.</text>
</comment>
<dbReference type="Pfam" id="PF00535">
    <property type="entry name" value="Glycos_transf_2"/>
    <property type="match status" value="1"/>
</dbReference>
<proteinExistence type="inferred from homology"/>
<comment type="similarity">
    <text evidence="1">Belongs to the glycosyltransferase 2 family.</text>
</comment>